<keyword evidence="1" id="KW-0863">Zinc-finger</keyword>
<evidence type="ECO:0000313" key="3">
    <source>
        <dbReference type="EMBL" id="MBA0748110.1"/>
    </source>
</evidence>
<dbReference type="Proteomes" id="UP000593579">
    <property type="component" value="Unassembled WGS sequence"/>
</dbReference>
<dbReference type="OrthoDB" id="1166147at2759"/>
<comment type="caution">
    <text evidence="3">The sequence shown here is derived from an EMBL/GenBank/DDBJ whole genome shotgun (WGS) entry which is preliminary data.</text>
</comment>
<keyword evidence="1" id="KW-0479">Metal-binding</keyword>
<evidence type="ECO:0000313" key="4">
    <source>
        <dbReference type="Proteomes" id="UP000593579"/>
    </source>
</evidence>
<keyword evidence="4" id="KW-1185">Reference proteome</keyword>
<name>A0A7J9CHU6_GOSGO</name>
<dbReference type="InterPro" id="IPR007527">
    <property type="entry name" value="Znf_SWIM"/>
</dbReference>
<dbReference type="EMBL" id="JABEZY010000010">
    <property type="protein sequence ID" value="MBA0748110.1"/>
    <property type="molecule type" value="Genomic_DNA"/>
</dbReference>
<evidence type="ECO:0000259" key="2">
    <source>
        <dbReference type="PROSITE" id="PS50966"/>
    </source>
</evidence>
<keyword evidence="1" id="KW-0862">Zinc</keyword>
<dbReference type="GO" id="GO:0008270">
    <property type="term" value="F:zinc ion binding"/>
    <property type="evidence" value="ECO:0007669"/>
    <property type="project" value="UniProtKB-KW"/>
</dbReference>
<dbReference type="PROSITE" id="PS50966">
    <property type="entry name" value="ZF_SWIM"/>
    <property type="match status" value="1"/>
</dbReference>
<accession>A0A7J9CHU6</accession>
<proteinExistence type="predicted"/>
<organism evidence="3 4">
    <name type="scientific">Gossypium gossypioides</name>
    <name type="common">Mexican cotton</name>
    <name type="synonym">Selera gossypioides</name>
    <dbReference type="NCBI Taxonomy" id="34282"/>
    <lineage>
        <taxon>Eukaryota</taxon>
        <taxon>Viridiplantae</taxon>
        <taxon>Streptophyta</taxon>
        <taxon>Embryophyta</taxon>
        <taxon>Tracheophyta</taxon>
        <taxon>Spermatophyta</taxon>
        <taxon>Magnoliopsida</taxon>
        <taxon>eudicotyledons</taxon>
        <taxon>Gunneridae</taxon>
        <taxon>Pentapetalae</taxon>
        <taxon>rosids</taxon>
        <taxon>malvids</taxon>
        <taxon>Malvales</taxon>
        <taxon>Malvaceae</taxon>
        <taxon>Malvoideae</taxon>
        <taxon>Gossypium</taxon>
    </lineage>
</organism>
<evidence type="ECO:0000256" key="1">
    <source>
        <dbReference type="PROSITE-ProRule" id="PRU00325"/>
    </source>
</evidence>
<reference evidence="3 4" key="1">
    <citation type="journal article" date="2019" name="Genome Biol. Evol.">
        <title>Insights into the evolution of the New World diploid cottons (Gossypium, subgenus Houzingenia) based on genome sequencing.</title>
        <authorList>
            <person name="Grover C.E."/>
            <person name="Arick M.A. 2nd"/>
            <person name="Thrash A."/>
            <person name="Conover J.L."/>
            <person name="Sanders W.S."/>
            <person name="Peterson D.G."/>
            <person name="Frelichowski J.E."/>
            <person name="Scheffler J.A."/>
            <person name="Scheffler B.E."/>
            <person name="Wendel J.F."/>
        </authorList>
    </citation>
    <scope>NUCLEOTIDE SEQUENCE [LARGE SCALE GENOMIC DNA]</scope>
    <source>
        <strain evidence="3">5</strain>
        <tissue evidence="3">Leaf</tissue>
    </source>
</reference>
<dbReference type="AlphaFoldDB" id="A0A7J9CHU6"/>
<feature type="domain" description="SWIM-type" evidence="2">
    <location>
        <begin position="7"/>
        <end position="39"/>
    </location>
</feature>
<protein>
    <recommendedName>
        <fullName evidence="2">SWIM-type domain-containing protein</fullName>
    </recommendedName>
</protein>
<gene>
    <name evidence="3" type="ORF">Gogos_004962</name>
</gene>
<sequence length="39" mass="4496">MCGRITYIVDLERMTCSHRLRDLSGIPCAHVVCVIYNKE</sequence>